<protein>
    <submittedName>
        <fullName evidence="1">Uncharacterized protein</fullName>
    </submittedName>
</protein>
<reference evidence="1 2" key="1">
    <citation type="submission" date="2020-08" db="EMBL/GenBank/DDBJ databases">
        <title>Genomic Encyclopedia of Type Strains, Phase IV (KMG-IV): sequencing the most valuable type-strain genomes for metagenomic binning, comparative biology and taxonomic classification.</title>
        <authorList>
            <person name="Goeker M."/>
        </authorList>
    </citation>
    <scope>NUCLEOTIDE SEQUENCE [LARGE SCALE GENOMIC DNA]</scope>
    <source>
        <strain evidence="1 2">DSM 44197</strain>
    </source>
</reference>
<comment type="caution">
    <text evidence="1">The sequence shown here is derived from an EMBL/GenBank/DDBJ whole genome shotgun (WGS) entry which is preliminary data.</text>
</comment>
<accession>A0A7W3LKX4</accession>
<proteinExistence type="predicted"/>
<dbReference type="AlphaFoldDB" id="A0A7W3LKX4"/>
<dbReference type="RefSeq" id="WP_182842462.1">
    <property type="nucleotide sequence ID" value="NZ_BAAALP010000027.1"/>
</dbReference>
<sequence length="130" mass="14631">MRTVRLQGPLFHVTEDPDQVIGDFLGFALSLRNLSGRLTAEELHERFRPGGSGMRLPDVFAAYRARESDAVPPEFDGWEAEDLERRELWVLTRLRFGESSPSALVEGPELRHLLDRALALRGDGSEGLFL</sequence>
<evidence type="ECO:0000313" key="2">
    <source>
        <dbReference type="Proteomes" id="UP000572680"/>
    </source>
</evidence>
<name>A0A7W3LKX4_ACTNM</name>
<keyword evidence="2" id="KW-1185">Reference proteome</keyword>
<evidence type="ECO:0000313" key="1">
    <source>
        <dbReference type="EMBL" id="MBA8949973.1"/>
    </source>
</evidence>
<gene>
    <name evidence="1" type="ORF">HNR61_001586</name>
</gene>
<organism evidence="1 2">
    <name type="scientific">Actinomadura namibiensis</name>
    <dbReference type="NCBI Taxonomy" id="182080"/>
    <lineage>
        <taxon>Bacteria</taxon>
        <taxon>Bacillati</taxon>
        <taxon>Actinomycetota</taxon>
        <taxon>Actinomycetes</taxon>
        <taxon>Streptosporangiales</taxon>
        <taxon>Thermomonosporaceae</taxon>
        <taxon>Actinomadura</taxon>
    </lineage>
</organism>
<dbReference type="Proteomes" id="UP000572680">
    <property type="component" value="Unassembled WGS sequence"/>
</dbReference>
<dbReference type="EMBL" id="JACJIA010000002">
    <property type="protein sequence ID" value="MBA8949973.1"/>
    <property type="molecule type" value="Genomic_DNA"/>
</dbReference>